<feature type="compositionally biased region" description="Gly residues" evidence="1">
    <location>
        <begin position="34"/>
        <end position="47"/>
    </location>
</feature>
<accession>A0A0P4RD70</accession>
<evidence type="ECO:0000313" key="3">
    <source>
        <dbReference type="EMBL" id="GAO11130.1"/>
    </source>
</evidence>
<protein>
    <recommendedName>
        <fullName evidence="5">Lipoprotein</fullName>
    </recommendedName>
</protein>
<name>A0A0P4RD70_9ACTN</name>
<feature type="chain" id="PRO_5039405046" description="Lipoprotein" evidence="2">
    <location>
        <begin position="23"/>
        <end position="216"/>
    </location>
</feature>
<keyword evidence="4" id="KW-1185">Reference proteome</keyword>
<dbReference type="PROSITE" id="PS51257">
    <property type="entry name" value="PROKAR_LIPOPROTEIN"/>
    <property type="match status" value="1"/>
</dbReference>
<comment type="caution">
    <text evidence="3">The sequence shown here is derived from an EMBL/GenBank/DDBJ whole genome shotgun (WGS) entry which is preliminary data.</text>
</comment>
<reference evidence="4" key="1">
    <citation type="submission" date="2014-09" db="EMBL/GenBank/DDBJ databases">
        <title>Whole genome shotgun sequence of Streptomyces sp. NBRC 110027.</title>
        <authorList>
            <person name="Komaki H."/>
            <person name="Ichikawa N."/>
            <person name="Katano-Makiyama Y."/>
            <person name="Hosoyama A."/>
            <person name="Hashimoto M."/>
            <person name="Uohara A."/>
            <person name="Kitahashi Y."/>
            <person name="Ohji S."/>
            <person name="Kimura A."/>
            <person name="Yamazoe A."/>
            <person name="Igarashi Y."/>
            <person name="Fujita N."/>
        </authorList>
    </citation>
    <scope>NUCLEOTIDE SEQUENCE [LARGE SCALE GENOMIC DNA]</scope>
    <source>
        <strain evidence="4">NBRC 110027</strain>
    </source>
</reference>
<dbReference type="Proteomes" id="UP000048965">
    <property type="component" value="Unassembled WGS sequence"/>
</dbReference>
<sequence>MFRVARGIVVGAAMVAALTACGGADGGSPEATDGGDGAGAVTGGGGQPEVPVVLTEDQVRRALVDTGSAPQDWEGFGVSIPEHTESVKTCQDDTGTKCGGFTALGTSHIDQAAGEGQVIFTIYAFRTPDDAKFAMKSLAAKERRKSGAGAKPLKVSAGADETDAFTGRNTEIFMRLGGTLIRVASEGLREGQPYADFARLQIDRIKQTAEGKNPDL</sequence>
<reference evidence="3 4" key="2">
    <citation type="journal article" date="2015" name="Stand. Genomic Sci.">
        <title>Draft genome sequence of marine-derived Streptomyces sp. TP-A0598, a producer of anti-MRSA antibiotic lydicamycins.</title>
        <authorList>
            <person name="Komaki H."/>
            <person name="Ichikawa N."/>
            <person name="Hosoyama A."/>
            <person name="Fujita N."/>
            <person name="Igarashi Y."/>
        </authorList>
    </citation>
    <scope>NUCLEOTIDE SEQUENCE [LARGE SCALE GENOMIC DNA]</scope>
    <source>
        <strain evidence="3 4">NBRC 110027</strain>
    </source>
</reference>
<feature type="region of interest" description="Disordered" evidence="1">
    <location>
        <begin position="25"/>
        <end position="49"/>
    </location>
</feature>
<proteinExistence type="predicted"/>
<evidence type="ECO:0000256" key="2">
    <source>
        <dbReference type="SAM" id="SignalP"/>
    </source>
</evidence>
<keyword evidence="2" id="KW-0732">Signal</keyword>
<organism evidence="3 4">
    <name type="scientific">Streptomyces lydicamycinicus</name>
    <dbReference type="NCBI Taxonomy" id="1546107"/>
    <lineage>
        <taxon>Bacteria</taxon>
        <taxon>Bacillati</taxon>
        <taxon>Actinomycetota</taxon>
        <taxon>Actinomycetes</taxon>
        <taxon>Kitasatosporales</taxon>
        <taxon>Streptomycetaceae</taxon>
        <taxon>Streptomyces</taxon>
    </lineage>
</organism>
<feature type="signal peptide" evidence="2">
    <location>
        <begin position="1"/>
        <end position="22"/>
    </location>
</feature>
<dbReference type="EMBL" id="BBNO01000008">
    <property type="protein sequence ID" value="GAO11130.1"/>
    <property type="molecule type" value="Genomic_DNA"/>
</dbReference>
<evidence type="ECO:0000256" key="1">
    <source>
        <dbReference type="SAM" id="MobiDB-lite"/>
    </source>
</evidence>
<gene>
    <name evidence="3" type="ORF">TPA0598_08_00410</name>
</gene>
<dbReference type="AlphaFoldDB" id="A0A0P4RD70"/>
<evidence type="ECO:0008006" key="5">
    <source>
        <dbReference type="Google" id="ProtNLM"/>
    </source>
</evidence>
<evidence type="ECO:0000313" key="4">
    <source>
        <dbReference type="Proteomes" id="UP000048965"/>
    </source>
</evidence>